<gene>
    <name evidence="5" type="ORF">PCOR1329_LOCUS24005</name>
</gene>
<comment type="caution">
    <text evidence="3">Lacks conserved residue(s) required for the propagation of feature annotation.</text>
</comment>
<evidence type="ECO:0000256" key="1">
    <source>
        <dbReference type="ARBA" id="ARBA00022741"/>
    </source>
</evidence>
<protein>
    <recommendedName>
        <fullName evidence="4">Kinesin motor domain-containing protein</fullName>
    </recommendedName>
</protein>
<dbReference type="InterPro" id="IPR027417">
    <property type="entry name" value="P-loop_NTPase"/>
</dbReference>
<evidence type="ECO:0000313" key="5">
    <source>
        <dbReference type="EMBL" id="CAK0823184.1"/>
    </source>
</evidence>
<feature type="non-terminal residue" evidence="5">
    <location>
        <position position="169"/>
    </location>
</feature>
<feature type="domain" description="Kinesin motor" evidence="4">
    <location>
        <begin position="1"/>
        <end position="169"/>
    </location>
</feature>
<dbReference type="Pfam" id="PF00225">
    <property type="entry name" value="Kinesin"/>
    <property type="match status" value="1"/>
</dbReference>
<evidence type="ECO:0000256" key="2">
    <source>
        <dbReference type="ARBA" id="ARBA00022840"/>
    </source>
</evidence>
<evidence type="ECO:0000256" key="3">
    <source>
        <dbReference type="PROSITE-ProRule" id="PRU00283"/>
    </source>
</evidence>
<comment type="caution">
    <text evidence="5">The sequence shown here is derived from an EMBL/GenBank/DDBJ whole genome shotgun (WGS) entry which is preliminary data.</text>
</comment>
<evidence type="ECO:0000313" key="6">
    <source>
        <dbReference type="Proteomes" id="UP001189429"/>
    </source>
</evidence>
<dbReference type="PANTHER" id="PTHR24115:SF986">
    <property type="entry name" value="KINESIN-LIKE PROTEIN"/>
    <property type="match status" value="1"/>
</dbReference>
<name>A0ABN9RVD5_9DINO</name>
<organism evidence="5 6">
    <name type="scientific">Prorocentrum cordatum</name>
    <dbReference type="NCBI Taxonomy" id="2364126"/>
    <lineage>
        <taxon>Eukaryota</taxon>
        <taxon>Sar</taxon>
        <taxon>Alveolata</taxon>
        <taxon>Dinophyceae</taxon>
        <taxon>Prorocentrales</taxon>
        <taxon>Prorocentraceae</taxon>
        <taxon>Prorocentrum</taxon>
    </lineage>
</organism>
<dbReference type="SMART" id="SM00129">
    <property type="entry name" value="KISc"/>
    <property type="match status" value="1"/>
</dbReference>
<keyword evidence="1" id="KW-0547">Nucleotide-binding</keyword>
<dbReference type="InterPro" id="IPR027640">
    <property type="entry name" value="Kinesin-like_fam"/>
</dbReference>
<dbReference type="InterPro" id="IPR019821">
    <property type="entry name" value="Kinesin_motor_CS"/>
</dbReference>
<dbReference type="SUPFAM" id="SSF52540">
    <property type="entry name" value="P-loop containing nucleoside triphosphate hydrolases"/>
    <property type="match status" value="1"/>
</dbReference>
<dbReference type="PROSITE" id="PS50067">
    <property type="entry name" value="KINESIN_MOTOR_2"/>
    <property type="match status" value="1"/>
</dbReference>
<sequence length="169" mass="18066">GLMPRAVGELFAHVQRLGAEDETGAAQITVKVSYLQVYNEKLYDLLNPATASPDAARGPGPHDEATPLRLRWDAVKERFVVQNLFEIECASAEEAMRLYAQGARHRQVAATSMNAASSRSHAIFSLSFLRQVPLGGAEASSRPCLGEVSSSLALVDLAGSERAASAEQA</sequence>
<dbReference type="PANTHER" id="PTHR24115">
    <property type="entry name" value="KINESIN-RELATED"/>
    <property type="match status" value="1"/>
</dbReference>
<keyword evidence="6" id="KW-1185">Reference proteome</keyword>
<dbReference type="PRINTS" id="PR00380">
    <property type="entry name" value="KINESINHEAVY"/>
</dbReference>
<dbReference type="Gene3D" id="3.40.850.10">
    <property type="entry name" value="Kinesin motor domain"/>
    <property type="match status" value="1"/>
</dbReference>
<comment type="similarity">
    <text evidence="3">Belongs to the TRAFAC class myosin-kinesin ATPase superfamily. Kinesin family.</text>
</comment>
<dbReference type="InterPro" id="IPR001752">
    <property type="entry name" value="Kinesin_motor_dom"/>
</dbReference>
<accession>A0ABN9RVD5</accession>
<keyword evidence="2" id="KW-0067">ATP-binding</keyword>
<evidence type="ECO:0000259" key="4">
    <source>
        <dbReference type="PROSITE" id="PS50067"/>
    </source>
</evidence>
<proteinExistence type="inferred from homology"/>
<feature type="non-terminal residue" evidence="5">
    <location>
        <position position="1"/>
    </location>
</feature>
<dbReference type="InterPro" id="IPR036961">
    <property type="entry name" value="Kinesin_motor_dom_sf"/>
</dbReference>
<dbReference type="PROSITE" id="PS00411">
    <property type="entry name" value="KINESIN_MOTOR_1"/>
    <property type="match status" value="1"/>
</dbReference>
<dbReference type="Proteomes" id="UP001189429">
    <property type="component" value="Unassembled WGS sequence"/>
</dbReference>
<dbReference type="EMBL" id="CAUYUJ010008211">
    <property type="protein sequence ID" value="CAK0823184.1"/>
    <property type="molecule type" value="Genomic_DNA"/>
</dbReference>
<reference evidence="5" key="1">
    <citation type="submission" date="2023-10" db="EMBL/GenBank/DDBJ databases">
        <authorList>
            <person name="Chen Y."/>
            <person name="Shah S."/>
            <person name="Dougan E. K."/>
            <person name="Thang M."/>
            <person name="Chan C."/>
        </authorList>
    </citation>
    <scope>NUCLEOTIDE SEQUENCE [LARGE SCALE GENOMIC DNA]</scope>
</reference>